<accession>A0ACB9P256</accession>
<evidence type="ECO:0000313" key="2">
    <source>
        <dbReference type="Proteomes" id="UP001057402"/>
    </source>
</evidence>
<protein>
    <submittedName>
        <fullName evidence="1">Uncharacterized protein</fullName>
    </submittedName>
</protein>
<comment type="caution">
    <text evidence="1">The sequence shown here is derived from an EMBL/GenBank/DDBJ whole genome shotgun (WGS) entry which is preliminary data.</text>
</comment>
<keyword evidence="2" id="KW-1185">Reference proteome</keyword>
<sequence>MALENLIDILTWEKRGARKCRCTYILVILAHQGTVQRAKMVVKSGIIHVLLSCYSGSRTREGQVSGPHSGPQAGFREGGMSWGRWLVVNRGEEMREGRMMMEELVKESLRRNMEVITRRANNSTRAPRGEKIFRATHIILV</sequence>
<dbReference type="Proteomes" id="UP001057402">
    <property type="component" value="Chromosome 7"/>
</dbReference>
<gene>
    <name evidence="1" type="ORF">MLD38_027565</name>
</gene>
<proteinExistence type="predicted"/>
<name>A0ACB9P256_9MYRT</name>
<evidence type="ECO:0000313" key="1">
    <source>
        <dbReference type="EMBL" id="KAI4343015.1"/>
    </source>
</evidence>
<dbReference type="EMBL" id="CM042886">
    <property type="protein sequence ID" value="KAI4343015.1"/>
    <property type="molecule type" value="Genomic_DNA"/>
</dbReference>
<organism evidence="1 2">
    <name type="scientific">Melastoma candidum</name>
    <dbReference type="NCBI Taxonomy" id="119954"/>
    <lineage>
        <taxon>Eukaryota</taxon>
        <taxon>Viridiplantae</taxon>
        <taxon>Streptophyta</taxon>
        <taxon>Embryophyta</taxon>
        <taxon>Tracheophyta</taxon>
        <taxon>Spermatophyta</taxon>
        <taxon>Magnoliopsida</taxon>
        <taxon>eudicotyledons</taxon>
        <taxon>Gunneridae</taxon>
        <taxon>Pentapetalae</taxon>
        <taxon>rosids</taxon>
        <taxon>malvids</taxon>
        <taxon>Myrtales</taxon>
        <taxon>Melastomataceae</taxon>
        <taxon>Melastomatoideae</taxon>
        <taxon>Melastomateae</taxon>
        <taxon>Melastoma</taxon>
    </lineage>
</organism>
<reference evidence="2" key="1">
    <citation type="journal article" date="2023" name="Front. Plant Sci.">
        <title>Chromosomal-level genome assembly of Melastoma candidum provides insights into trichome evolution.</title>
        <authorList>
            <person name="Zhong Y."/>
            <person name="Wu W."/>
            <person name="Sun C."/>
            <person name="Zou P."/>
            <person name="Liu Y."/>
            <person name="Dai S."/>
            <person name="Zhou R."/>
        </authorList>
    </citation>
    <scope>NUCLEOTIDE SEQUENCE [LARGE SCALE GENOMIC DNA]</scope>
</reference>